<dbReference type="SUPFAM" id="SSF49265">
    <property type="entry name" value="Fibronectin type III"/>
    <property type="match status" value="1"/>
</dbReference>
<dbReference type="InterPro" id="IPR050964">
    <property type="entry name" value="Striated_Muscle_Regulatory"/>
</dbReference>
<reference evidence="3 4" key="1">
    <citation type="submission" date="2019-12" db="EMBL/GenBank/DDBJ databases">
        <title>Roseobacter cerasinus sp. nov., isolated from seawater around aquaculture.</title>
        <authorList>
            <person name="Muramatsu S."/>
            <person name="Takabe Y."/>
            <person name="Mori K."/>
            <person name="Takaichi S."/>
            <person name="Hanada S."/>
        </authorList>
    </citation>
    <scope>NUCLEOTIDE SEQUENCE [LARGE SCALE GENOMIC DNA]</scope>
    <source>
        <strain evidence="3 4">AI77</strain>
    </source>
</reference>
<dbReference type="PRINTS" id="PR00014">
    <property type="entry name" value="FNTYPEIII"/>
</dbReference>
<sequence length="373" mass="38050">MPTFSFRNTSTGVVTTLEGDLPFNVSGLLPDGTYTVQALSEEAPSMITIATVSASVPAQVTTLSVTPGDGRNTLTWSAPGNGGSPITDYAIEVDSGAGFGTVADGTSASTGFVHTGLTNGTAYAYRVAAVNAEGTGAFSASASGTPVAPTSLPAAAEADAQGHWFFGTDNATDSDMITGQSLVASGAAPVRSNGYLSIQGQANGLLSHVADSADITFCAVVRRPLGTTRAILGGVMDSGAGAAQAGWSPFTWDTNDLHVRNKGGSEVVELDNDSPLDSFYFLGLSLSAAGQHIYFRGTPGTNIVNAGNTGRGTVRNLNVALGDVHFNAAAFVGSFDCAELIVWQSAKTAAELEAIFLRSRDRLAARGVTVLAP</sequence>
<dbReference type="OrthoDB" id="9767885at2"/>
<accession>A0A640VWQ6</accession>
<dbReference type="Gene3D" id="2.60.40.10">
    <property type="entry name" value="Immunoglobulins"/>
    <property type="match status" value="1"/>
</dbReference>
<dbReference type="PROSITE" id="PS50853">
    <property type="entry name" value="FN3"/>
    <property type="match status" value="1"/>
</dbReference>
<dbReference type="InterPro" id="IPR003961">
    <property type="entry name" value="FN3_dom"/>
</dbReference>
<dbReference type="SMART" id="SM00060">
    <property type="entry name" value="FN3"/>
    <property type="match status" value="1"/>
</dbReference>
<dbReference type="EMBL" id="BLIV01000013">
    <property type="protein sequence ID" value="GFE52459.1"/>
    <property type="molecule type" value="Genomic_DNA"/>
</dbReference>
<evidence type="ECO:0000313" key="4">
    <source>
        <dbReference type="Proteomes" id="UP000436522"/>
    </source>
</evidence>
<proteinExistence type="predicted"/>
<dbReference type="InterPro" id="IPR036116">
    <property type="entry name" value="FN3_sf"/>
</dbReference>
<organism evidence="3 4">
    <name type="scientific">Roseobacter cerasinus</name>
    <dbReference type="NCBI Taxonomy" id="2602289"/>
    <lineage>
        <taxon>Bacteria</taxon>
        <taxon>Pseudomonadati</taxon>
        <taxon>Pseudomonadota</taxon>
        <taxon>Alphaproteobacteria</taxon>
        <taxon>Rhodobacterales</taxon>
        <taxon>Roseobacteraceae</taxon>
        <taxon>Roseobacter</taxon>
    </lineage>
</organism>
<keyword evidence="4" id="KW-1185">Reference proteome</keyword>
<dbReference type="RefSeq" id="WP_159981144.1">
    <property type="nucleotide sequence ID" value="NZ_BLIV01000013.1"/>
</dbReference>
<keyword evidence="1" id="KW-0677">Repeat</keyword>
<evidence type="ECO:0000313" key="3">
    <source>
        <dbReference type="EMBL" id="GFE52459.1"/>
    </source>
</evidence>
<feature type="domain" description="Fibronectin type-III" evidence="2">
    <location>
        <begin position="56"/>
        <end position="150"/>
    </location>
</feature>
<comment type="caution">
    <text evidence="3">The sequence shown here is derived from an EMBL/GenBank/DDBJ whole genome shotgun (WGS) entry which is preliminary data.</text>
</comment>
<dbReference type="InterPro" id="IPR013783">
    <property type="entry name" value="Ig-like_fold"/>
</dbReference>
<dbReference type="Proteomes" id="UP000436522">
    <property type="component" value="Unassembled WGS sequence"/>
</dbReference>
<dbReference type="Pfam" id="PF00041">
    <property type="entry name" value="fn3"/>
    <property type="match status" value="1"/>
</dbReference>
<dbReference type="PANTHER" id="PTHR13817:SF73">
    <property type="entry name" value="FIBRONECTIN TYPE-III DOMAIN-CONTAINING PROTEIN"/>
    <property type="match status" value="1"/>
</dbReference>
<protein>
    <recommendedName>
        <fullName evidence="2">Fibronectin type-III domain-containing protein</fullName>
    </recommendedName>
</protein>
<name>A0A640VWQ6_9RHOB</name>
<dbReference type="PANTHER" id="PTHR13817">
    <property type="entry name" value="TITIN"/>
    <property type="match status" value="1"/>
</dbReference>
<dbReference type="AlphaFoldDB" id="A0A640VWQ6"/>
<evidence type="ECO:0000256" key="1">
    <source>
        <dbReference type="ARBA" id="ARBA00022737"/>
    </source>
</evidence>
<gene>
    <name evidence="3" type="ORF">So717_42120</name>
</gene>
<evidence type="ECO:0000259" key="2">
    <source>
        <dbReference type="PROSITE" id="PS50853"/>
    </source>
</evidence>
<dbReference type="CDD" id="cd00063">
    <property type="entry name" value="FN3"/>
    <property type="match status" value="1"/>
</dbReference>